<evidence type="ECO:0000256" key="1">
    <source>
        <dbReference type="SAM" id="SignalP"/>
    </source>
</evidence>
<keyword evidence="1" id="KW-0732">Signal</keyword>
<dbReference type="AlphaFoldDB" id="A0A016VQ25"/>
<proteinExistence type="predicted"/>
<reference evidence="3" key="1">
    <citation type="journal article" date="2015" name="Nat. Genet.">
        <title>The genome and transcriptome of the zoonotic hookworm Ancylostoma ceylanicum identify infection-specific gene families.</title>
        <authorList>
            <person name="Schwarz E.M."/>
            <person name="Hu Y."/>
            <person name="Antoshechkin I."/>
            <person name="Miller M.M."/>
            <person name="Sternberg P.W."/>
            <person name="Aroian R.V."/>
        </authorList>
    </citation>
    <scope>NUCLEOTIDE SEQUENCE</scope>
    <source>
        <strain evidence="3">HY135</strain>
    </source>
</reference>
<evidence type="ECO:0000313" key="2">
    <source>
        <dbReference type="EMBL" id="EYC29674.1"/>
    </source>
</evidence>
<gene>
    <name evidence="2" type="primary">Acey_s0006.g3117</name>
    <name evidence="2" type="synonym">Acey-F58E10.1</name>
    <name evidence="2" type="ORF">Y032_0006g3117</name>
</gene>
<feature type="chain" id="PRO_5001493688" description="Secreted protein" evidence="1">
    <location>
        <begin position="22"/>
        <end position="76"/>
    </location>
</feature>
<name>A0A016VQ25_9BILA</name>
<dbReference type="Proteomes" id="UP000024635">
    <property type="component" value="Unassembled WGS sequence"/>
</dbReference>
<organism evidence="2 3">
    <name type="scientific">Ancylostoma ceylanicum</name>
    <dbReference type="NCBI Taxonomy" id="53326"/>
    <lineage>
        <taxon>Eukaryota</taxon>
        <taxon>Metazoa</taxon>
        <taxon>Ecdysozoa</taxon>
        <taxon>Nematoda</taxon>
        <taxon>Chromadorea</taxon>
        <taxon>Rhabditida</taxon>
        <taxon>Rhabditina</taxon>
        <taxon>Rhabditomorpha</taxon>
        <taxon>Strongyloidea</taxon>
        <taxon>Ancylostomatidae</taxon>
        <taxon>Ancylostomatinae</taxon>
        <taxon>Ancylostoma</taxon>
    </lineage>
</organism>
<evidence type="ECO:0000313" key="3">
    <source>
        <dbReference type="Proteomes" id="UP000024635"/>
    </source>
</evidence>
<dbReference type="EMBL" id="JARK01001342">
    <property type="protein sequence ID" value="EYC29674.1"/>
    <property type="molecule type" value="Genomic_DNA"/>
</dbReference>
<keyword evidence="3" id="KW-1185">Reference proteome</keyword>
<accession>A0A016VQ25</accession>
<protein>
    <recommendedName>
        <fullName evidence="4">Secreted protein</fullName>
    </recommendedName>
</protein>
<feature type="signal peptide" evidence="1">
    <location>
        <begin position="1"/>
        <end position="21"/>
    </location>
</feature>
<sequence length="76" mass="8502">MLNCFFLAHHYIVALVFVIEARKFSLSTAISSLFKIQCSVFSVVTSGFRPRSASLNSSKYLDGEAFWSSQVEVSNM</sequence>
<evidence type="ECO:0008006" key="4">
    <source>
        <dbReference type="Google" id="ProtNLM"/>
    </source>
</evidence>
<comment type="caution">
    <text evidence="2">The sequence shown here is derived from an EMBL/GenBank/DDBJ whole genome shotgun (WGS) entry which is preliminary data.</text>
</comment>
<dbReference type="OrthoDB" id="5867448at2759"/>